<keyword evidence="4" id="KW-0677">Repeat</keyword>
<dbReference type="FunFam" id="3.30.160.60:FF:000135">
    <property type="entry name" value="Zinc finger protein 358"/>
    <property type="match status" value="2"/>
</dbReference>
<dbReference type="GO" id="GO:0000978">
    <property type="term" value="F:RNA polymerase II cis-regulatory region sequence-specific DNA binding"/>
    <property type="evidence" value="ECO:0007669"/>
    <property type="project" value="TreeGrafter"/>
</dbReference>
<gene>
    <name evidence="16 17" type="primary">LOC109679382</name>
</gene>
<keyword evidence="8" id="KW-0238">DNA-binding</keyword>
<dbReference type="CDD" id="cd07765">
    <property type="entry name" value="KRAB_A-box"/>
    <property type="match status" value="1"/>
</dbReference>
<keyword evidence="10" id="KW-0539">Nucleus</keyword>
<dbReference type="PROSITE" id="PS00028">
    <property type="entry name" value="ZINC_FINGER_C2H2_1"/>
    <property type="match status" value="8"/>
</dbReference>
<evidence type="ECO:0000256" key="3">
    <source>
        <dbReference type="ARBA" id="ARBA00022723"/>
    </source>
</evidence>
<protein>
    <submittedName>
        <fullName evidence="16 17">Zinc finger protein 772-like</fullName>
    </submittedName>
</protein>
<dbReference type="Gene3D" id="3.30.160.60">
    <property type="entry name" value="Classic Zinc Finger"/>
    <property type="match status" value="9"/>
</dbReference>
<feature type="region of interest" description="Disordered" evidence="12">
    <location>
        <begin position="170"/>
        <end position="203"/>
    </location>
</feature>
<keyword evidence="15" id="KW-1185">Reference proteome</keyword>
<dbReference type="SMART" id="SM00349">
    <property type="entry name" value="KRAB"/>
    <property type="match status" value="1"/>
</dbReference>
<dbReference type="FunFam" id="3.30.160.60:FF:000443">
    <property type="entry name" value="Zinc finger protein 41"/>
    <property type="match status" value="1"/>
</dbReference>
<comment type="similarity">
    <text evidence="2">Belongs to the krueppel C2H2-type zinc-finger protein family.</text>
</comment>
<dbReference type="InterPro" id="IPR001909">
    <property type="entry name" value="KRAB"/>
</dbReference>
<feature type="domain" description="C2H2-type" evidence="13">
    <location>
        <begin position="329"/>
        <end position="356"/>
    </location>
</feature>
<feature type="domain" description="C2H2-type" evidence="13">
    <location>
        <begin position="441"/>
        <end position="468"/>
    </location>
</feature>
<name>A0A8B7TRM0_CASCN</name>
<evidence type="ECO:0000313" key="15">
    <source>
        <dbReference type="Proteomes" id="UP001732720"/>
    </source>
</evidence>
<dbReference type="GO" id="GO:0045892">
    <property type="term" value="P:negative regulation of DNA-templated transcription"/>
    <property type="evidence" value="ECO:0007669"/>
    <property type="project" value="UniProtKB-ARBA"/>
</dbReference>
<dbReference type="Pfam" id="PF00096">
    <property type="entry name" value="zf-C2H2"/>
    <property type="match status" value="7"/>
</dbReference>
<evidence type="ECO:0000256" key="5">
    <source>
        <dbReference type="ARBA" id="ARBA00022771"/>
    </source>
</evidence>
<dbReference type="FunFam" id="3.30.160.60:FF:000249">
    <property type="entry name" value="Zinc finger protein 154"/>
    <property type="match status" value="1"/>
</dbReference>
<evidence type="ECO:0000256" key="11">
    <source>
        <dbReference type="PROSITE-ProRule" id="PRU00042"/>
    </source>
</evidence>
<dbReference type="SMART" id="SM00355">
    <property type="entry name" value="ZnF_C2H2"/>
    <property type="match status" value="9"/>
</dbReference>
<dbReference type="InterPro" id="IPR036236">
    <property type="entry name" value="Znf_C2H2_sf"/>
</dbReference>
<dbReference type="SUPFAM" id="SSF109640">
    <property type="entry name" value="KRAB domain (Kruppel-associated box)"/>
    <property type="match status" value="1"/>
</dbReference>
<dbReference type="GO" id="GO:0005654">
    <property type="term" value="C:nucleoplasm"/>
    <property type="evidence" value="ECO:0007669"/>
    <property type="project" value="UniProtKB-ARBA"/>
</dbReference>
<feature type="domain" description="C2H2-type" evidence="13">
    <location>
        <begin position="245"/>
        <end position="272"/>
    </location>
</feature>
<dbReference type="FunFam" id="3.30.160.60:FF:000666">
    <property type="entry name" value="RB-associated KRAB zinc finger protein-like"/>
    <property type="match status" value="1"/>
</dbReference>
<dbReference type="RefSeq" id="XP_020010199.1">
    <property type="nucleotide sequence ID" value="XM_020154610.1"/>
</dbReference>
<evidence type="ECO:0000256" key="9">
    <source>
        <dbReference type="ARBA" id="ARBA00023163"/>
    </source>
</evidence>
<feature type="domain" description="C2H2-type" evidence="13">
    <location>
        <begin position="154"/>
        <end position="181"/>
    </location>
</feature>
<feature type="domain" description="KRAB" evidence="14">
    <location>
        <begin position="14"/>
        <end position="85"/>
    </location>
</feature>
<dbReference type="GO" id="GO:0001228">
    <property type="term" value="F:DNA-binding transcription activator activity, RNA polymerase II-specific"/>
    <property type="evidence" value="ECO:0007669"/>
    <property type="project" value="TreeGrafter"/>
</dbReference>
<keyword evidence="3" id="KW-0479">Metal-binding</keyword>
<keyword evidence="9" id="KW-0804">Transcription</keyword>
<feature type="domain" description="C2H2-type" evidence="13">
    <location>
        <begin position="385"/>
        <end position="412"/>
    </location>
</feature>
<keyword evidence="5 11" id="KW-0863">Zinc-finger</keyword>
<dbReference type="OrthoDB" id="1095242at2759"/>
<dbReference type="PROSITE" id="PS50805">
    <property type="entry name" value="KRAB"/>
    <property type="match status" value="1"/>
</dbReference>
<reference evidence="16 17" key="1">
    <citation type="submission" date="2025-04" db="UniProtKB">
        <authorList>
            <consortium name="RefSeq"/>
        </authorList>
    </citation>
    <scope>IDENTIFICATION</scope>
    <source>
        <tissue evidence="16 17">Leukocyte</tissue>
    </source>
</reference>
<sequence>MASEALMSQTEGSVTIEDVTVDLSQEEWKLLDETQRQLYRNVMLENFTLVASLGLVSPQIHVLVQLELGEEAWVPDKADVTPARASMPWKGTGCGSLFRVENEEIPFEQGSRVGAPKASPATQKTYPCGTCGPVMKHILVLAEQQGKHPKHKMHTCGACGRQFWLSVSIPQDQQQHSGREDLKGDEDRTSSVHNCRAHMPGNPFTYEDGGEDRLQSTCFLPHQTKGHFPISIECRKAFDMGEEHYRCIEFGKDFSYTHKLPEHQRIHMGDRPHGCSECGKSFNRRHRLVQHQKIHRRERTYKCTECGKCFRQSYGLIQHQRVHTGAKPYKCSECGQFFSCRTTVVRHQRIHTGERPYECSECGRSFRQRSSLIGHQRIHTGAKPYKCGECGKCFSRKITLVRHQRIHTGERPYKCTECGKFFSQNSGLISHQRVHTGEKPFECVQCGKCFSHRSSFNLHQRVHTGERPYECSECGKCFTHKSSLLKHQRNHIVGKP</sequence>
<comment type="subcellular location">
    <subcellularLocation>
        <location evidence="1">Nucleus</location>
    </subcellularLocation>
</comment>
<evidence type="ECO:0000259" key="14">
    <source>
        <dbReference type="PROSITE" id="PS50805"/>
    </source>
</evidence>
<dbReference type="GO" id="GO:0008270">
    <property type="term" value="F:zinc ion binding"/>
    <property type="evidence" value="ECO:0007669"/>
    <property type="project" value="UniProtKB-KW"/>
</dbReference>
<dbReference type="RefSeq" id="XP_020010198.1">
    <property type="nucleotide sequence ID" value="XM_020154609.1"/>
</dbReference>
<evidence type="ECO:0000256" key="7">
    <source>
        <dbReference type="ARBA" id="ARBA00023015"/>
    </source>
</evidence>
<evidence type="ECO:0000256" key="2">
    <source>
        <dbReference type="ARBA" id="ARBA00006991"/>
    </source>
</evidence>
<evidence type="ECO:0000256" key="10">
    <source>
        <dbReference type="ARBA" id="ARBA00023242"/>
    </source>
</evidence>
<dbReference type="InterPro" id="IPR013087">
    <property type="entry name" value="Znf_C2H2_type"/>
</dbReference>
<dbReference type="Pfam" id="PF01352">
    <property type="entry name" value="KRAB"/>
    <property type="match status" value="1"/>
</dbReference>
<feature type="domain" description="C2H2-type" evidence="13">
    <location>
        <begin position="469"/>
        <end position="496"/>
    </location>
</feature>
<evidence type="ECO:0000313" key="17">
    <source>
        <dbReference type="RefSeq" id="XP_020010199.1"/>
    </source>
</evidence>
<proteinExistence type="inferred from homology"/>
<dbReference type="PANTHER" id="PTHR24393">
    <property type="entry name" value="ZINC FINGER PROTEIN"/>
    <property type="match status" value="1"/>
</dbReference>
<dbReference type="PANTHER" id="PTHR24393:SF100">
    <property type="entry name" value="ZINC FINGER PROTEIN-RELATED"/>
    <property type="match status" value="1"/>
</dbReference>
<dbReference type="SUPFAM" id="SSF57667">
    <property type="entry name" value="beta-beta-alpha zinc fingers"/>
    <property type="match status" value="6"/>
</dbReference>
<keyword evidence="6" id="KW-0862">Zinc</keyword>
<organism evidence="16">
    <name type="scientific">Castor canadensis</name>
    <name type="common">American beaver</name>
    <dbReference type="NCBI Taxonomy" id="51338"/>
    <lineage>
        <taxon>Eukaryota</taxon>
        <taxon>Metazoa</taxon>
        <taxon>Chordata</taxon>
        <taxon>Craniata</taxon>
        <taxon>Vertebrata</taxon>
        <taxon>Euteleostomi</taxon>
        <taxon>Mammalia</taxon>
        <taxon>Eutheria</taxon>
        <taxon>Euarchontoglires</taxon>
        <taxon>Glires</taxon>
        <taxon>Rodentia</taxon>
        <taxon>Castorimorpha</taxon>
        <taxon>Castoridae</taxon>
        <taxon>Castor</taxon>
    </lineage>
</organism>
<dbReference type="Proteomes" id="UP001732720">
    <property type="component" value="Chromosome 16"/>
</dbReference>
<dbReference type="CTD" id="126375"/>
<feature type="compositionally biased region" description="Basic and acidic residues" evidence="12">
    <location>
        <begin position="177"/>
        <end position="190"/>
    </location>
</feature>
<feature type="domain" description="C2H2-type" evidence="13">
    <location>
        <begin position="273"/>
        <end position="300"/>
    </location>
</feature>
<feature type="domain" description="C2H2-type" evidence="13">
    <location>
        <begin position="301"/>
        <end position="328"/>
    </location>
</feature>
<keyword evidence="7" id="KW-0805">Transcription regulation</keyword>
<evidence type="ECO:0000259" key="13">
    <source>
        <dbReference type="PROSITE" id="PS50157"/>
    </source>
</evidence>
<dbReference type="InterPro" id="IPR036051">
    <property type="entry name" value="KRAB_dom_sf"/>
</dbReference>
<dbReference type="Gene3D" id="6.10.140.140">
    <property type="match status" value="1"/>
</dbReference>
<dbReference type="KEGG" id="ccan:109679382"/>
<dbReference type="FunFam" id="3.30.160.60:FF:000127">
    <property type="entry name" value="Zinc finger protein 354C"/>
    <property type="match status" value="1"/>
</dbReference>
<feature type="domain" description="C2H2-type" evidence="13">
    <location>
        <begin position="357"/>
        <end position="384"/>
    </location>
</feature>
<dbReference type="AlphaFoldDB" id="A0A8B7TRM0"/>
<evidence type="ECO:0000256" key="4">
    <source>
        <dbReference type="ARBA" id="ARBA00022737"/>
    </source>
</evidence>
<dbReference type="FunFam" id="3.30.160.60:FF:002343">
    <property type="entry name" value="Zinc finger protein 33A"/>
    <property type="match status" value="2"/>
</dbReference>
<evidence type="ECO:0000313" key="16">
    <source>
        <dbReference type="RefSeq" id="XP_020010198.1"/>
    </source>
</evidence>
<evidence type="ECO:0000256" key="12">
    <source>
        <dbReference type="SAM" id="MobiDB-lite"/>
    </source>
</evidence>
<dbReference type="PROSITE" id="PS50157">
    <property type="entry name" value="ZINC_FINGER_C2H2_2"/>
    <property type="match status" value="10"/>
</dbReference>
<evidence type="ECO:0000256" key="8">
    <source>
        <dbReference type="ARBA" id="ARBA00023125"/>
    </source>
</evidence>
<evidence type="ECO:0000256" key="6">
    <source>
        <dbReference type="ARBA" id="ARBA00022833"/>
    </source>
</evidence>
<accession>A0A8B7TRM0</accession>
<evidence type="ECO:0000256" key="1">
    <source>
        <dbReference type="ARBA" id="ARBA00004123"/>
    </source>
</evidence>
<feature type="domain" description="C2H2-type" evidence="13">
    <location>
        <begin position="413"/>
        <end position="440"/>
    </location>
</feature>